<keyword evidence="12" id="KW-0584">Phenylalanine biosynthesis</keyword>
<evidence type="ECO:0000259" key="20">
    <source>
        <dbReference type="PROSITE" id="PS51168"/>
    </source>
</evidence>
<keyword evidence="13" id="KW-0413">Isomerase</keyword>
<dbReference type="GO" id="GO:0046417">
    <property type="term" value="P:chorismate metabolic process"/>
    <property type="evidence" value="ECO:0007669"/>
    <property type="project" value="InterPro"/>
</dbReference>
<dbReference type="AlphaFoldDB" id="A0A1C7PET6"/>
<sequence length="358" mass="39356">MKLPELRQEIDKLDRQIVALLHERASLVHQVGLIKQDSQSPIFVPEREADLYRKIADLNGGKLPEGSLRAIYREIISCSFSLEGGFKVAYLGPAGTWSHQASLKQFGSSVELMPMHGFAAVFDAVERHEADYGVIPIENSTGGSVTDAMDLFIGTTLNICAQIQLRICNCLLGNIRLEEIKTLYSHPQVLLQCRQWIRNNFPMADLVETSSTTAAAQIAVEKASEGAAALGGALAAELFGLQILESNIQDKASNTTRFAIIGHQKTQPTGNDRTSLCFTVRHTAGSLVSVLEKFKQYGISLLRIESRPSKIIDWEYVFYVDAAGHAEQEPLKTCLDEVADHCSILKVFGSYPEATSLC</sequence>
<dbReference type="PIRSF" id="PIRSF001500">
    <property type="entry name" value="Chor_mut_pdt_Ppr"/>
    <property type="match status" value="1"/>
</dbReference>
<evidence type="ECO:0000256" key="19">
    <source>
        <dbReference type="PIRSR" id="PIRSR001500-2"/>
    </source>
</evidence>
<evidence type="ECO:0000256" key="14">
    <source>
        <dbReference type="ARBA" id="ARBA00023239"/>
    </source>
</evidence>
<dbReference type="InterPro" id="IPR010957">
    <property type="entry name" value="G/b/e-P-prot_chorismate_mutase"/>
</dbReference>
<comment type="subcellular location">
    <subcellularLocation>
        <location evidence="3">Cytoplasm</location>
    </subcellularLocation>
</comment>
<evidence type="ECO:0000256" key="11">
    <source>
        <dbReference type="ARBA" id="ARBA00023141"/>
    </source>
</evidence>
<dbReference type="CDD" id="cd13630">
    <property type="entry name" value="PBP2_PDT_1"/>
    <property type="match status" value="1"/>
</dbReference>
<name>A0A1C7PET6_9BACT</name>
<dbReference type="PANTHER" id="PTHR21022:SF19">
    <property type="entry name" value="PREPHENATE DEHYDRATASE-RELATED"/>
    <property type="match status" value="1"/>
</dbReference>
<dbReference type="SMART" id="SM00830">
    <property type="entry name" value="CM_2"/>
    <property type="match status" value="1"/>
</dbReference>
<dbReference type="PROSITE" id="PS51671">
    <property type="entry name" value="ACT"/>
    <property type="match status" value="1"/>
</dbReference>
<feature type="domain" description="ACT" evidence="22">
    <location>
        <begin position="275"/>
        <end position="352"/>
    </location>
</feature>
<evidence type="ECO:0000256" key="2">
    <source>
        <dbReference type="ARBA" id="ARBA00002364"/>
    </source>
</evidence>
<feature type="site" description="Essential for prephenate dehydratase activity" evidence="19">
    <location>
        <position position="256"/>
    </location>
</feature>
<evidence type="ECO:0000313" key="23">
    <source>
        <dbReference type="EMBL" id="SEH73351.1"/>
    </source>
</evidence>
<dbReference type="PATRIC" id="fig|1679444.3.peg.501"/>
<dbReference type="Gene3D" id="3.40.190.10">
    <property type="entry name" value="Periplasmic binding protein-like II"/>
    <property type="match status" value="2"/>
</dbReference>
<dbReference type="UniPathway" id="UPA00120">
    <property type="reaction ID" value="UER00203"/>
</dbReference>
<dbReference type="SUPFAM" id="SSF55021">
    <property type="entry name" value="ACT-like"/>
    <property type="match status" value="1"/>
</dbReference>
<dbReference type="FunFam" id="3.40.190.10:FF:000034">
    <property type="entry name" value="Chorismate mutase/prephenate dehydratase"/>
    <property type="match status" value="1"/>
</dbReference>
<organism evidence="23 24">
    <name type="scientific">Akkermansia glycaniphila</name>
    <dbReference type="NCBI Taxonomy" id="1679444"/>
    <lineage>
        <taxon>Bacteria</taxon>
        <taxon>Pseudomonadati</taxon>
        <taxon>Verrucomicrobiota</taxon>
        <taxon>Verrucomicrobiia</taxon>
        <taxon>Verrucomicrobiales</taxon>
        <taxon>Akkermansiaceae</taxon>
        <taxon>Akkermansia</taxon>
    </lineage>
</organism>
<keyword evidence="11" id="KW-0057">Aromatic amino acid biosynthesis</keyword>
<evidence type="ECO:0000256" key="6">
    <source>
        <dbReference type="ARBA" id="ARBA00012404"/>
    </source>
</evidence>
<comment type="catalytic activity">
    <reaction evidence="18">
        <text>prephenate + H(+) = 3-phenylpyruvate + CO2 + H2O</text>
        <dbReference type="Rhea" id="RHEA:21648"/>
        <dbReference type="ChEBI" id="CHEBI:15377"/>
        <dbReference type="ChEBI" id="CHEBI:15378"/>
        <dbReference type="ChEBI" id="CHEBI:16526"/>
        <dbReference type="ChEBI" id="CHEBI:18005"/>
        <dbReference type="ChEBI" id="CHEBI:29934"/>
        <dbReference type="EC" id="4.2.1.51"/>
    </reaction>
</comment>
<dbReference type="PROSITE" id="PS51171">
    <property type="entry name" value="PREPHENATE_DEHYDR_3"/>
    <property type="match status" value="1"/>
</dbReference>
<dbReference type="Pfam" id="PF00800">
    <property type="entry name" value="PDT"/>
    <property type="match status" value="1"/>
</dbReference>
<dbReference type="GO" id="GO:0009094">
    <property type="term" value="P:L-phenylalanine biosynthetic process"/>
    <property type="evidence" value="ECO:0007669"/>
    <property type="project" value="UniProtKB-UniPathway"/>
</dbReference>
<dbReference type="OrthoDB" id="9802281at2"/>
<dbReference type="PROSITE" id="PS51168">
    <property type="entry name" value="CHORISMATE_MUT_2"/>
    <property type="match status" value="1"/>
</dbReference>
<evidence type="ECO:0000256" key="7">
    <source>
        <dbReference type="ARBA" id="ARBA00013147"/>
    </source>
</evidence>
<dbReference type="Proteomes" id="UP000176204">
    <property type="component" value="Chromosome I"/>
</dbReference>
<keyword evidence="24" id="KW-1185">Reference proteome</keyword>
<dbReference type="EC" id="5.4.99.5" evidence="6"/>
<keyword evidence="9" id="KW-0963">Cytoplasm</keyword>
<dbReference type="InterPro" id="IPR002701">
    <property type="entry name" value="CM_II_prokaryot"/>
</dbReference>
<feature type="domain" description="Prephenate dehydratase" evidence="21">
    <location>
        <begin position="87"/>
        <end position="263"/>
    </location>
</feature>
<dbReference type="KEGG" id="agl:PYTT_0315"/>
<comment type="catalytic activity">
    <reaction evidence="1">
        <text>chorismate = prephenate</text>
        <dbReference type="Rhea" id="RHEA:13897"/>
        <dbReference type="ChEBI" id="CHEBI:29748"/>
        <dbReference type="ChEBI" id="CHEBI:29934"/>
        <dbReference type="EC" id="5.4.99.5"/>
    </reaction>
</comment>
<evidence type="ECO:0000256" key="10">
    <source>
        <dbReference type="ARBA" id="ARBA00022605"/>
    </source>
</evidence>
<evidence type="ECO:0000259" key="22">
    <source>
        <dbReference type="PROSITE" id="PS51671"/>
    </source>
</evidence>
<dbReference type="Gene3D" id="1.20.59.10">
    <property type="entry name" value="Chorismate mutase"/>
    <property type="match status" value="1"/>
</dbReference>
<keyword evidence="10" id="KW-0028">Amino-acid biosynthesis</keyword>
<evidence type="ECO:0000256" key="16">
    <source>
        <dbReference type="ARBA" id="ARBA00031175"/>
    </source>
</evidence>
<dbReference type="InterPro" id="IPR045865">
    <property type="entry name" value="ACT-like_dom_sf"/>
</dbReference>
<dbReference type="PANTHER" id="PTHR21022">
    <property type="entry name" value="PREPHENATE DEHYDRATASE P PROTEIN"/>
    <property type="match status" value="1"/>
</dbReference>
<comment type="pathway">
    <text evidence="5">Metabolic intermediate biosynthesis; prephenate biosynthesis; prephenate from chorismate: step 1/1.</text>
</comment>
<dbReference type="UniPathway" id="UPA00121">
    <property type="reaction ID" value="UER00345"/>
</dbReference>
<evidence type="ECO:0000256" key="9">
    <source>
        <dbReference type="ARBA" id="ARBA00022490"/>
    </source>
</evidence>
<comment type="function">
    <text evidence="2">Catalyzes the Claisen rearrangement of chorismate to prephenate and the decarboxylation/dehydration of prephenate to phenylpyruvate.</text>
</comment>
<accession>A0A1C7PET6</accession>
<evidence type="ECO:0000256" key="15">
    <source>
        <dbReference type="ARBA" id="ARBA00023268"/>
    </source>
</evidence>
<dbReference type="STRING" id="1679444.PYTT_0315"/>
<evidence type="ECO:0000256" key="13">
    <source>
        <dbReference type="ARBA" id="ARBA00023235"/>
    </source>
</evidence>
<dbReference type="InterPro" id="IPR036263">
    <property type="entry name" value="Chorismate_II_sf"/>
</dbReference>
<dbReference type="Gene3D" id="3.30.70.260">
    <property type="match status" value="1"/>
</dbReference>
<keyword evidence="14" id="KW-0456">Lyase</keyword>
<keyword evidence="15" id="KW-0511">Multifunctional enzyme</keyword>
<dbReference type="CDD" id="cd04905">
    <property type="entry name" value="ACT_CM-PDT"/>
    <property type="match status" value="1"/>
</dbReference>
<dbReference type="EMBL" id="LT629973">
    <property type="protein sequence ID" value="SEH73351.1"/>
    <property type="molecule type" value="Genomic_DNA"/>
</dbReference>
<dbReference type="GO" id="GO:0004664">
    <property type="term" value="F:prephenate dehydratase activity"/>
    <property type="evidence" value="ECO:0007669"/>
    <property type="project" value="UniProtKB-EC"/>
</dbReference>
<feature type="domain" description="Chorismate mutase" evidence="20">
    <location>
        <begin position="1"/>
        <end position="87"/>
    </location>
</feature>
<comment type="pathway">
    <text evidence="4">Amino-acid biosynthesis; L-phenylalanine biosynthesis; phenylpyruvate from prephenate: step 1/1.</text>
</comment>
<evidence type="ECO:0000256" key="4">
    <source>
        <dbReference type="ARBA" id="ARBA00004741"/>
    </source>
</evidence>
<evidence type="ECO:0000256" key="5">
    <source>
        <dbReference type="ARBA" id="ARBA00004817"/>
    </source>
</evidence>
<evidence type="ECO:0000256" key="12">
    <source>
        <dbReference type="ARBA" id="ARBA00023222"/>
    </source>
</evidence>
<dbReference type="SUPFAM" id="SSF53850">
    <property type="entry name" value="Periplasmic binding protein-like II"/>
    <property type="match status" value="1"/>
</dbReference>
<dbReference type="InterPro" id="IPR001086">
    <property type="entry name" value="Preph_deHydtase"/>
</dbReference>
<dbReference type="GO" id="GO:0005737">
    <property type="term" value="C:cytoplasm"/>
    <property type="evidence" value="ECO:0007669"/>
    <property type="project" value="UniProtKB-SubCell"/>
</dbReference>
<gene>
    <name evidence="23" type="ORF">PYTT_0315</name>
</gene>
<evidence type="ECO:0000259" key="21">
    <source>
        <dbReference type="PROSITE" id="PS51171"/>
    </source>
</evidence>
<dbReference type="NCBIfam" id="NF008865">
    <property type="entry name" value="PRK11898.1"/>
    <property type="match status" value="1"/>
</dbReference>
<evidence type="ECO:0000313" key="24">
    <source>
        <dbReference type="Proteomes" id="UP000176204"/>
    </source>
</evidence>
<reference evidence="24" key="1">
    <citation type="submission" date="2016-09" db="EMBL/GenBank/DDBJ databases">
        <authorList>
            <person name="Koehorst J."/>
        </authorList>
    </citation>
    <scope>NUCLEOTIDE SEQUENCE [LARGE SCALE GENOMIC DNA]</scope>
</reference>
<dbReference type="InterPro" id="IPR002912">
    <property type="entry name" value="ACT_dom"/>
</dbReference>
<dbReference type="NCBIfam" id="TIGR01807">
    <property type="entry name" value="CM_P2"/>
    <property type="match status" value="1"/>
</dbReference>
<evidence type="ECO:0000256" key="18">
    <source>
        <dbReference type="ARBA" id="ARBA00047848"/>
    </source>
</evidence>
<dbReference type="EC" id="4.2.1.51" evidence="7"/>
<proteinExistence type="predicted"/>
<protein>
    <recommendedName>
        <fullName evidence="8">Bifunctional chorismate mutase/prephenate dehydratase</fullName>
        <ecNumber evidence="7">4.2.1.51</ecNumber>
        <ecNumber evidence="6">5.4.99.5</ecNumber>
    </recommendedName>
    <alternativeName>
        <fullName evidence="17">Chorismate mutase-prephenate dehydratase</fullName>
    </alternativeName>
    <alternativeName>
        <fullName evidence="16">p-protein</fullName>
    </alternativeName>
</protein>
<dbReference type="GO" id="GO:0004106">
    <property type="term" value="F:chorismate mutase activity"/>
    <property type="evidence" value="ECO:0007669"/>
    <property type="project" value="UniProtKB-EC"/>
</dbReference>
<dbReference type="InterPro" id="IPR008242">
    <property type="entry name" value="Chor_mutase/pphenate_deHydtase"/>
</dbReference>
<dbReference type="SUPFAM" id="SSF48600">
    <property type="entry name" value="Chorismate mutase II"/>
    <property type="match status" value="1"/>
</dbReference>
<dbReference type="InterPro" id="IPR036979">
    <property type="entry name" value="CM_dom_sf"/>
</dbReference>
<evidence type="ECO:0000256" key="3">
    <source>
        <dbReference type="ARBA" id="ARBA00004496"/>
    </source>
</evidence>
<evidence type="ECO:0000256" key="1">
    <source>
        <dbReference type="ARBA" id="ARBA00000824"/>
    </source>
</evidence>
<evidence type="ECO:0000256" key="8">
    <source>
        <dbReference type="ARBA" id="ARBA00014401"/>
    </source>
</evidence>
<dbReference type="RefSeq" id="WP_067772747.1">
    <property type="nucleotide sequence ID" value="NZ_JACVVN010000002.1"/>
</dbReference>
<dbReference type="Pfam" id="PF01817">
    <property type="entry name" value="CM_2"/>
    <property type="match status" value="1"/>
</dbReference>
<evidence type="ECO:0000256" key="17">
    <source>
        <dbReference type="ARBA" id="ARBA00031520"/>
    </source>
</evidence>